<evidence type="ECO:0000313" key="2">
    <source>
        <dbReference type="Proteomes" id="UP000054007"/>
    </source>
</evidence>
<name>A0A0D7B1P5_9AGAR</name>
<reference evidence="1 2" key="1">
    <citation type="journal article" date="2015" name="Fungal Genet. Biol.">
        <title>Evolution of novel wood decay mechanisms in Agaricales revealed by the genome sequences of Fistulina hepatica and Cylindrobasidium torrendii.</title>
        <authorList>
            <person name="Floudas D."/>
            <person name="Held B.W."/>
            <person name="Riley R."/>
            <person name="Nagy L.G."/>
            <person name="Koehler G."/>
            <person name="Ransdell A.S."/>
            <person name="Younus H."/>
            <person name="Chow J."/>
            <person name="Chiniquy J."/>
            <person name="Lipzen A."/>
            <person name="Tritt A."/>
            <person name="Sun H."/>
            <person name="Haridas S."/>
            <person name="LaButti K."/>
            <person name="Ohm R.A."/>
            <person name="Kues U."/>
            <person name="Blanchette R.A."/>
            <person name="Grigoriev I.V."/>
            <person name="Minto R.E."/>
            <person name="Hibbett D.S."/>
        </authorList>
    </citation>
    <scope>NUCLEOTIDE SEQUENCE [LARGE SCALE GENOMIC DNA]</scope>
    <source>
        <strain evidence="1 2">FP15055 ss-10</strain>
    </source>
</reference>
<protein>
    <submittedName>
        <fullName evidence="1">Uncharacterized protein</fullName>
    </submittedName>
</protein>
<gene>
    <name evidence="1" type="ORF">CYLTODRAFT_136897</name>
</gene>
<organism evidence="1 2">
    <name type="scientific">Cylindrobasidium torrendii FP15055 ss-10</name>
    <dbReference type="NCBI Taxonomy" id="1314674"/>
    <lineage>
        <taxon>Eukaryota</taxon>
        <taxon>Fungi</taxon>
        <taxon>Dikarya</taxon>
        <taxon>Basidiomycota</taxon>
        <taxon>Agaricomycotina</taxon>
        <taxon>Agaricomycetes</taxon>
        <taxon>Agaricomycetidae</taxon>
        <taxon>Agaricales</taxon>
        <taxon>Marasmiineae</taxon>
        <taxon>Physalacriaceae</taxon>
        <taxon>Cylindrobasidium</taxon>
    </lineage>
</organism>
<dbReference type="EMBL" id="KN880696">
    <property type="protein sequence ID" value="KIY63431.1"/>
    <property type="molecule type" value="Genomic_DNA"/>
</dbReference>
<accession>A0A0D7B1P5</accession>
<sequence>MNRMAWFTSFPEVIPFGEAPPIHNRHGAVQVPYYTYGWLVSAVSIRRNVCPAVDSGALGLNAFIWDQWHADAQKAAKYVEKYGKEAKCVSF</sequence>
<keyword evidence="2" id="KW-1185">Reference proteome</keyword>
<dbReference type="Proteomes" id="UP000054007">
    <property type="component" value="Unassembled WGS sequence"/>
</dbReference>
<dbReference type="AlphaFoldDB" id="A0A0D7B1P5"/>
<proteinExistence type="predicted"/>
<evidence type="ECO:0000313" key="1">
    <source>
        <dbReference type="EMBL" id="KIY63431.1"/>
    </source>
</evidence>